<dbReference type="InterPro" id="IPR020045">
    <property type="entry name" value="DNA_polI_H3TH"/>
</dbReference>
<dbReference type="Pfam" id="PF01367">
    <property type="entry name" value="5_3_exonuc"/>
    <property type="match status" value="1"/>
</dbReference>
<dbReference type="SUPFAM" id="SSF47807">
    <property type="entry name" value="5' to 3' exonuclease, C-terminal subdomain"/>
    <property type="match status" value="1"/>
</dbReference>
<dbReference type="InterPro" id="IPR008918">
    <property type="entry name" value="HhH2"/>
</dbReference>
<dbReference type="Proteomes" id="UP001054857">
    <property type="component" value="Unassembled WGS sequence"/>
</dbReference>
<organism evidence="6 7">
    <name type="scientific">Astrephomene gubernaculifera</name>
    <dbReference type="NCBI Taxonomy" id="47775"/>
    <lineage>
        <taxon>Eukaryota</taxon>
        <taxon>Viridiplantae</taxon>
        <taxon>Chlorophyta</taxon>
        <taxon>core chlorophytes</taxon>
        <taxon>Chlorophyceae</taxon>
        <taxon>CS clade</taxon>
        <taxon>Chlamydomonadales</taxon>
        <taxon>Astrephomenaceae</taxon>
        <taxon>Astrephomene</taxon>
    </lineage>
</organism>
<feature type="compositionally biased region" description="Low complexity" evidence="4">
    <location>
        <begin position="87"/>
        <end position="96"/>
    </location>
</feature>
<keyword evidence="1" id="KW-0540">Nuclease</keyword>
<comment type="caution">
    <text evidence="6">The sequence shown here is derived from an EMBL/GenBank/DDBJ whole genome shotgun (WGS) entry which is preliminary data.</text>
</comment>
<dbReference type="InterPro" id="IPR029060">
    <property type="entry name" value="PIN-like_dom_sf"/>
</dbReference>
<keyword evidence="7" id="KW-1185">Reference proteome</keyword>
<protein>
    <recommendedName>
        <fullName evidence="5">5'-3' exonuclease domain-containing protein</fullName>
    </recommendedName>
</protein>
<keyword evidence="2" id="KW-0378">Hydrolase</keyword>
<dbReference type="InterPro" id="IPR036279">
    <property type="entry name" value="5-3_exonuclease_C_sf"/>
</dbReference>
<dbReference type="GO" id="GO:0033567">
    <property type="term" value="P:DNA replication, Okazaki fragment processing"/>
    <property type="evidence" value="ECO:0007669"/>
    <property type="project" value="InterPro"/>
</dbReference>
<evidence type="ECO:0000313" key="7">
    <source>
        <dbReference type="Proteomes" id="UP001054857"/>
    </source>
</evidence>
<evidence type="ECO:0000259" key="5">
    <source>
        <dbReference type="SMART" id="SM00475"/>
    </source>
</evidence>
<dbReference type="GO" id="GO:0008409">
    <property type="term" value="F:5'-3' exonuclease activity"/>
    <property type="evidence" value="ECO:0007669"/>
    <property type="project" value="InterPro"/>
</dbReference>
<accession>A0AAD3DF43</accession>
<dbReference type="InterPro" id="IPR038969">
    <property type="entry name" value="FEN"/>
</dbReference>
<evidence type="ECO:0000313" key="6">
    <source>
        <dbReference type="EMBL" id="GFR40453.1"/>
    </source>
</evidence>
<dbReference type="InterPro" id="IPR020046">
    <property type="entry name" value="5-3_exonucl_a-hlix_arch_N"/>
</dbReference>
<dbReference type="GO" id="GO:0017108">
    <property type="term" value="F:5'-flap endonuclease activity"/>
    <property type="evidence" value="ECO:0007669"/>
    <property type="project" value="InterPro"/>
</dbReference>
<dbReference type="GO" id="GO:0003677">
    <property type="term" value="F:DNA binding"/>
    <property type="evidence" value="ECO:0007669"/>
    <property type="project" value="UniProtKB-KW"/>
</dbReference>
<feature type="domain" description="5'-3' exonuclease" evidence="5">
    <location>
        <begin position="172"/>
        <end position="618"/>
    </location>
</feature>
<dbReference type="SMART" id="SM00279">
    <property type="entry name" value="HhH2"/>
    <property type="match status" value="1"/>
</dbReference>
<dbReference type="Gene3D" id="1.10.150.20">
    <property type="entry name" value="5' to 3' exonuclease, C-terminal subdomain"/>
    <property type="match status" value="1"/>
</dbReference>
<reference evidence="6 7" key="1">
    <citation type="journal article" date="2021" name="Sci. Rep.">
        <title>Genome sequencing of the multicellular alga Astrephomene provides insights into convergent evolution of germ-soma differentiation.</title>
        <authorList>
            <person name="Yamashita S."/>
            <person name="Yamamoto K."/>
            <person name="Matsuzaki R."/>
            <person name="Suzuki S."/>
            <person name="Yamaguchi H."/>
            <person name="Hirooka S."/>
            <person name="Minakuchi Y."/>
            <person name="Miyagishima S."/>
            <person name="Kawachi M."/>
            <person name="Toyoda A."/>
            <person name="Nozaki H."/>
        </authorList>
    </citation>
    <scope>NUCLEOTIDE SEQUENCE [LARGE SCALE GENOMIC DNA]</scope>
    <source>
        <strain evidence="6 7">NIES-4017</strain>
    </source>
</reference>
<keyword evidence="3" id="KW-0238">DNA-binding</keyword>
<gene>
    <name evidence="6" type="ORF">Agub_g982</name>
</gene>
<dbReference type="EMBL" id="BMAR01000001">
    <property type="protein sequence ID" value="GFR40453.1"/>
    <property type="molecule type" value="Genomic_DNA"/>
</dbReference>
<dbReference type="Gene3D" id="3.40.50.1010">
    <property type="entry name" value="5'-nuclease"/>
    <property type="match status" value="2"/>
</dbReference>
<evidence type="ECO:0000256" key="2">
    <source>
        <dbReference type="ARBA" id="ARBA00022801"/>
    </source>
</evidence>
<dbReference type="Pfam" id="PF02739">
    <property type="entry name" value="5_3_exonuc_N"/>
    <property type="match status" value="2"/>
</dbReference>
<dbReference type="SUPFAM" id="SSF88723">
    <property type="entry name" value="PIN domain-like"/>
    <property type="match status" value="2"/>
</dbReference>
<evidence type="ECO:0000256" key="4">
    <source>
        <dbReference type="SAM" id="MobiDB-lite"/>
    </source>
</evidence>
<feature type="region of interest" description="Disordered" evidence="4">
    <location>
        <begin position="49"/>
        <end position="127"/>
    </location>
</feature>
<dbReference type="AlphaFoldDB" id="A0AAD3DF43"/>
<proteinExistence type="predicted"/>
<dbReference type="PANTHER" id="PTHR42646">
    <property type="entry name" value="FLAP ENDONUCLEASE XNI"/>
    <property type="match status" value="1"/>
</dbReference>
<dbReference type="InterPro" id="IPR002421">
    <property type="entry name" value="5-3_exonuclease"/>
</dbReference>
<feature type="compositionally biased region" description="Low complexity" evidence="4">
    <location>
        <begin position="116"/>
        <end position="127"/>
    </location>
</feature>
<sequence length="660" mass="68077">MAPWRPLRLGSLVLQGPTYLMRRIVALPCRVHPTTPSHGTLFSSTAVIATSTSRTSRRKSRATTKEAALGRPGGSGSQGAWANDAPSTSTTAASSTQDAPVKRTRRAKGSVAATKSCTSDLNSSSSCTADAKAVPGISVASSAAASPPAVRSAATAASAKPSVQPPTFSSSQRSGLLLVVDGNYLANRAYYGYGNQGLTTSSGVPTSITYSVVRTLHAALRTLRPTALAVVFDPRGPTFRGAMSLLDPSAAGGQLGRAAARLVQQGRLDWQDLASRLLLYTSIRADLQAAAAVEAAATPASFLLPGGTFLPPPPPDFIPYTPAAAAAAAAAGEELPLGADAAPPSLSRGRAAVSAALQVLAAALGPELASELGLTEVAAAEEEEGAAAVLLEPSYKAGRAQHTERFYTDFHNMQRLLGLMSVKPLVRPWLEGDDLAGLLVQEAVRQGMSVRLISGDRDLMQLVSDEYDVSLLYPAKAPKKGAAAAAAAAGGGRVRPSSEFPFSELREADVVAALGVGPERVAECKALMGDDSDRLPGVKGIGPKTAVQLLEAYGSLSGVYGAVGQLPAKRRALLQESQAAAQYSLAMARVLGTEGAPSAPPDVLPPGLLQRLQLRGFEPGLVEPALRELGMKSLTRGSGRGGDLWRDFGGGFSHVARASL</sequence>
<dbReference type="SMART" id="SM00475">
    <property type="entry name" value="53EXOc"/>
    <property type="match status" value="1"/>
</dbReference>
<name>A0AAD3DF43_9CHLO</name>
<dbReference type="PANTHER" id="PTHR42646:SF2">
    <property type="entry name" value="5'-3' EXONUCLEASE FAMILY PROTEIN"/>
    <property type="match status" value="1"/>
</dbReference>
<evidence type="ECO:0000256" key="3">
    <source>
        <dbReference type="ARBA" id="ARBA00023125"/>
    </source>
</evidence>
<dbReference type="CDD" id="cd09898">
    <property type="entry name" value="H3TH_53EXO"/>
    <property type="match status" value="1"/>
</dbReference>
<evidence type="ECO:0000256" key="1">
    <source>
        <dbReference type="ARBA" id="ARBA00022722"/>
    </source>
</evidence>